<dbReference type="GO" id="GO:0015385">
    <property type="term" value="F:sodium:proton antiporter activity"/>
    <property type="evidence" value="ECO:0007669"/>
    <property type="project" value="UniProtKB-UniRule"/>
</dbReference>
<evidence type="ECO:0000313" key="10">
    <source>
        <dbReference type="EMBL" id="STY70365.1"/>
    </source>
</evidence>
<evidence type="ECO:0000256" key="3">
    <source>
        <dbReference type="ARBA" id="ARBA00022475"/>
    </source>
</evidence>
<dbReference type="STRING" id="1122216.GCA_000423385_00616"/>
<evidence type="ECO:0000256" key="6">
    <source>
        <dbReference type="ARBA" id="ARBA00023053"/>
    </source>
</evidence>
<feature type="transmembrane region" description="Helical" evidence="9">
    <location>
        <begin position="140"/>
        <end position="159"/>
    </location>
</feature>
<evidence type="ECO:0000256" key="7">
    <source>
        <dbReference type="ARBA" id="ARBA00023136"/>
    </source>
</evidence>
<comment type="subcellular location">
    <subcellularLocation>
        <location evidence="1">Cell inner membrane</location>
        <topology evidence="1">Multi-pass membrane protein</topology>
    </subcellularLocation>
    <subcellularLocation>
        <location evidence="9">Cell membrane</location>
        <topology evidence="9">Multi-pass membrane protein</topology>
    </subcellularLocation>
</comment>
<protein>
    <recommendedName>
        <fullName evidence="9">Na(+)/H(+) antiporter NhaA</fullName>
    </recommendedName>
    <alternativeName>
        <fullName evidence="9">Sodium/proton antiporter NhaA</fullName>
    </alternativeName>
</protein>
<comment type="similarity">
    <text evidence="9">Belongs to the NhaA Na(+)/H(+) (TC 2.A.33) antiporter family.</text>
</comment>
<keyword evidence="2 9" id="KW-0050">Antiport</keyword>
<reference evidence="10 11" key="1">
    <citation type="submission" date="2018-06" db="EMBL/GenBank/DDBJ databases">
        <authorList>
            <consortium name="Pathogen Informatics"/>
            <person name="Doyle S."/>
        </authorList>
    </citation>
    <scope>NUCLEOTIDE SEQUENCE [LARGE SCALE GENOMIC DNA]</scope>
    <source>
        <strain evidence="10 11">NCTC10571</strain>
    </source>
</reference>
<gene>
    <name evidence="9 10" type="primary">nhaA</name>
    <name evidence="10" type="ORF">NCTC10571_00501</name>
</gene>
<keyword evidence="4 9" id="KW-0812">Transmembrane</keyword>
<feature type="transmembrane region" description="Helical" evidence="9">
    <location>
        <begin position="342"/>
        <end position="364"/>
    </location>
</feature>
<dbReference type="Pfam" id="PF06965">
    <property type="entry name" value="Na_H_antiport_1"/>
    <property type="match status" value="1"/>
</dbReference>
<dbReference type="InterPro" id="IPR023171">
    <property type="entry name" value="Na/H_antiporter_dom_sf"/>
</dbReference>
<dbReference type="EMBL" id="UGPP01000001">
    <property type="protein sequence ID" value="STY70365.1"/>
    <property type="molecule type" value="Genomic_DNA"/>
</dbReference>
<proteinExistence type="inferred from homology"/>
<dbReference type="PANTHER" id="PTHR30341">
    <property type="entry name" value="SODIUM ION/PROTON ANTIPORTER NHAA-RELATED"/>
    <property type="match status" value="1"/>
</dbReference>
<feature type="transmembrane region" description="Helical" evidence="9">
    <location>
        <begin position="302"/>
        <end position="330"/>
    </location>
</feature>
<sequence length="400" mass="42454">MRKKINNVVKSNVELLTSPFMTFFRHEASSGIILLLFAILALVLANTSLSTFYNEVLNTQIPLGPAKWHLDLTILYWINDGLMAIFFFVIGLEIKREFLFGELKSLSATILPISAAIGGMIVPAILYYLVNMGQDTVSGWGIPMATDIAFSLGILAIAASGAPRSIAIFLTALAIVDDLGAIIVIAIFYNSNISFAALGIGLVALLGAFILNRLNCRNFLPYLLVGLIAWVAFLNAGIHPTIAGVCLGMLIPADNKNRENSLLHKLEHKLEPWSAYAIMPIFALANAGVTVEGGISDILSPIGIGIILGLCIGKPLGICGAAFILFKLGFAKMPEGAKTTQLIGAGSLGGIGFTMSLFIASLAFDNASYLASAKISILCASVLSGILGVIIFKTSKLFKA</sequence>
<keyword evidence="8 9" id="KW-0739">Sodium transport</keyword>
<evidence type="ECO:0000256" key="4">
    <source>
        <dbReference type="ARBA" id="ARBA00022692"/>
    </source>
</evidence>
<keyword evidence="9" id="KW-0813">Transport</keyword>
<dbReference type="AlphaFoldDB" id="A0A378NRC3"/>
<evidence type="ECO:0000313" key="11">
    <source>
        <dbReference type="Proteomes" id="UP000255234"/>
    </source>
</evidence>
<organism evidence="10 11">
    <name type="scientific">Megamonas hypermegale</name>
    <dbReference type="NCBI Taxonomy" id="158847"/>
    <lineage>
        <taxon>Bacteria</taxon>
        <taxon>Bacillati</taxon>
        <taxon>Bacillota</taxon>
        <taxon>Negativicutes</taxon>
        <taxon>Selenomonadales</taxon>
        <taxon>Selenomonadaceae</taxon>
        <taxon>Megamonas</taxon>
    </lineage>
</organism>
<dbReference type="RefSeq" id="WP_115151015.1">
    <property type="nucleotide sequence ID" value="NZ_UGPP01000001.1"/>
</dbReference>
<dbReference type="GO" id="GO:0006885">
    <property type="term" value="P:regulation of pH"/>
    <property type="evidence" value="ECO:0007669"/>
    <property type="project" value="UniProtKB-UniRule"/>
</dbReference>
<accession>A0A378NRC3</accession>
<dbReference type="GO" id="GO:0005886">
    <property type="term" value="C:plasma membrane"/>
    <property type="evidence" value="ECO:0007669"/>
    <property type="project" value="UniProtKB-SubCell"/>
</dbReference>
<evidence type="ECO:0000256" key="1">
    <source>
        <dbReference type="ARBA" id="ARBA00004429"/>
    </source>
</evidence>
<feature type="transmembrane region" description="Helical" evidence="9">
    <location>
        <begin position="106"/>
        <end position="128"/>
    </location>
</feature>
<dbReference type="Proteomes" id="UP000255234">
    <property type="component" value="Unassembled WGS sequence"/>
</dbReference>
<evidence type="ECO:0000256" key="8">
    <source>
        <dbReference type="ARBA" id="ARBA00023201"/>
    </source>
</evidence>
<comment type="catalytic activity">
    <reaction evidence="9">
        <text>Na(+)(in) + 2 H(+)(out) = Na(+)(out) + 2 H(+)(in)</text>
        <dbReference type="Rhea" id="RHEA:29251"/>
        <dbReference type="ChEBI" id="CHEBI:15378"/>
        <dbReference type="ChEBI" id="CHEBI:29101"/>
    </reaction>
</comment>
<feature type="transmembrane region" description="Helical" evidence="9">
    <location>
        <begin position="223"/>
        <end position="251"/>
    </location>
</feature>
<dbReference type="PANTHER" id="PTHR30341:SF0">
    <property type="entry name" value="NA(+)_H(+) ANTIPORTER NHAA"/>
    <property type="match status" value="1"/>
</dbReference>
<dbReference type="HAMAP" id="MF_01844">
    <property type="entry name" value="NhaA"/>
    <property type="match status" value="1"/>
</dbReference>
<feature type="transmembrane region" description="Helical" evidence="9">
    <location>
        <begin position="193"/>
        <end position="211"/>
    </location>
</feature>
<dbReference type="NCBIfam" id="NF007111">
    <property type="entry name" value="PRK09560.1"/>
    <property type="match status" value="1"/>
</dbReference>
<feature type="transmembrane region" description="Helical" evidence="9">
    <location>
        <begin position="74"/>
        <end position="94"/>
    </location>
</feature>
<comment type="function">
    <text evidence="9">Na(+)/H(+) antiporter that extrudes sodium in exchange for external protons.</text>
</comment>
<dbReference type="InterPro" id="IPR004670">
    <property type="entry name" value="NhaA"/>
</dbReference>
<feature type="transmembrane region" description="Helical" evidence="9">
    <location>
        <begin position="370"/>
        <end position="392"/>
    </location>
</feature>
<evidence type="ECO:0000256" key="2">
    <source>
        <dbReference type="ARBA" id="ARBA00022449"/>
    </source>
</evidence>
<keyword evidence="5 9" id="KW-1133">Transmembrane helix</keyword>
<keyword evidence="9" id="KW-0406">Ion transport</keyword>
<dbReference type="NCBIfam" id="NF007112">
    <property type="entry name" value="PRK09561.1"/>
    <property type="match status" value="1"/>
</dbReference>
<keyword evidence="7 9" id="KW-0472">Membrane</keyword>
<evidence type="ECO:0000256" key="9">
    <source>
        <dbReference type="HAMAP-Rule" id="MF_01844"/>
    </source>
</evidence>
<keyword evidence="6 9" id="KW-0915">Sodium</keyword>
<name>A0A378NRC3_9FIRM</name>
<dbReference type="Gene3D" id="1.20.1530.10">
    <property type="entry name" value="Na+/H+ antiporter like domain"/>
    <property type="match status" value="1"/>
</dbReference>
<keyword evidence="3 9" id="KW-1003">Cell membrane</keyword>
<dbReference type="NCBIfam" id="TIGR00773">
    <property type="entry name" value="NhaA"/>
    <property type="match status" value="1"/>
</dbReference>
<evidence type="ECO:0000256" key="5">
    <source>
        <dbReference type="ARBA" id="ARBA00022989"/>
    </source>
</evidence>
<feature type="transmembrane region" description="Helical" evidence="9">
    <location>
        <begin position="31"/>
        <end position="54"/>
    </location>
</feature>
<feature type="transmembrane region" description="Helical" evidence="9">
    <location>
        <begin position="166"/>
        <end position="187"/>
    </location>
</feature>